<sequence>MQFQPALQRATLERRYKRFLADVITEDGQRLTIHCPNTGAMTGCAEPGYEVWYSTSDNAKRKYPNTWELSRTPDNDFIVINTQRANQIAEQAIQQNCLPQLTGYQSLRREVRYGEERSRVDLFLEQHQDGKADCFIEVKSVTLNEHGCGYFPDAVTTRGQKHLRELQAMVAAGYRAALLFVVGHSGINKVKPAAHIDPLYAQLCIQAQQHGVELYALSCQISAQGIEPGEPMTVELPQIGPI</sequence>
<dbReference type="AlphaFoldDB" id="A0A432WDR9"/>
<dbReference type="GO" id="GO:0003677">
    <property type="term" value="F:DNA binding"/>
    <property type="evidence" value="ECO:0007669"/>
    <property type="project" value="InterPro"/>
</dbReference>
<feature type="domain" description="SfsA N-terminal OB" evidence="3">
    <location>
        <begin position="14"/>
        <end position="78"/>
    </location>
</feature>
<dbReference type="RefSeq" id="WP_126799420.1">
    <property type="nucleotide sequence ID" value="NZ_PIPO01000005.1"/>
</dbReference>
<dbReference type="Pfam" id="PF17746">
    <property type="entry name" value="SfsA_N"/>
    <property type="match status" value="1"/>
</dbReference>
<dbReference type="PANTHER" id="PTHR30545:SF2">
    <property type="entry name" value="SUGAR FERMENTATION STIMULATION PROTEIN A"/>
    <property type="match status" value="1"/>
</dbReference>
<dbReference type="Pfam" id="PF03749">
    <property type="entry name" value="SfsA"/>
    <property type="match status" value="1"/>
</dbReference>
<comment type="similarity">
    <text evidence="1">Belongs to the SfsA family.</text>
</comment>
<name>A0A432WDR9_9GAMM</name>
<dbReference type="Proteomes" id="UP000287823">
    <property type="component" value="Unassembled WGS sequence"/>
</dbReference>
<dbReference type="InterPro" id="IPR005224">
    <property type="entry name" value="SfsA"/>
</dbReference>
<evidence type="ECO:0000259" key="3">
    <source>
        <dbReference type="Pfam" id="PF17746"/>
    </source>
</evidence>
<dbReference type="InterPro" id="IPR040452">
    <property type="entry name" value="SfsA_C"/>
</dbReference>
<dbReference type="EMBL" id="PIPO01000005">
    <property type="protein sequence ID" value="RUO31027.1"/>
    <property type="molecule type" value="Genomic_DNA"/>
</dbReference>
<reference evidence="4 5" key="1">
    <citation type="journal article" date="2011" name="Front. Microbiol.">
        <title>Genomic signatures of strain selection and enhancement in Bacillus atrophaeus var. globigii, a historical biowarfare simulant.</title>
        <authorList>
            <person name="Gibbons H.S."/>
            <person name="Broomall S.M."/>
            <person name="McNew L.A."/>
            <person name="Daligault H."/>
            <person name="Chapman C."/>
            <person name="Bruce D."/>
            <person name="Karavis M."/>
            <person name="Krepps M."/>
            <person name="McGregor P.A."/>
            <person name="Hong C."/>
            <person name="Park K.H."/>
            <person name="Akmal A."/>
            <person name="Feldman A."/>
            <person name="Lin J.S."/>
            <person name="Chang W.E."/>
            <person name="Higgs B.W."/>
            <person name="Demirev P."/>
            <person name="Lindquist J."/>
            <person name="Liem A."/>
            <person name="Fochler E."/>
            <person name="Read T.D."/>
            <person name="Tapia R."/>
            <person name="Johnson S."/>
            <person name="Bishop-Lilly K.A."/>
            <person name="Detter C."/>
            <person name="Han C."/>
            <person name="Sozhamannan S."/>
            <person name="Rosenzweig C.N."/>
            <person name="Skowronski E.W."/>
        </authorList>
    </citation>
    <scope>NUCLEOTIDE SEQUENCE [LARGE SCALE GENOMIC DNA]</scope>
    <source>
        <strain evidence="4 5">Y4G10-17</strain>
    </source>
</reference>
<protein>
    <recommendedName>
        <fullName evidence="1">Sugar fermentation stimulation protein homolog</fullName>
    </recommendedName>
</protein>
<dbReference type="CDD" id="cd22359">
    <property type="entry name" value="SfsA-like_bacterial"/>
    <property type="match status" value="1"/>
</dbReference>
<accession>A0A432WDR9</accession>
<dbReference type="FunFam" id="2.40.50.580:FF:000001">
    <property type="entry name" value="Sugar fermentation stimulation protein A"/>
    <property type="match status" value="1"/>
</dbReference>
<dbReference type="NCBIfam" id="TIGR00230">
    <property type="entry name" value="sfsA"/>
    <property type="match status" value="1"/>
</dbReference>
<organism evidence="4 5">
    <name type="scientific">Aliidiomarina soli</name>
    <dbReference type="NCBI Taxonomy" id="1928574"/>
    <lineage>
        <taxon>Bacteria</taxon>
        <taxon>Pseudomonadati</taxon>
        <taxon>Pseudomonadota</taxon>
        <taxon>Gammaproteobacteria</taxon>
        <taxon>Alteromonadales</taxon>
        <taxon>Idiomarinaceae</taxon>
        <taxon>Aliidiomarina</taxon>
    </lineage>
</organism>
<feature type="domain" description="Sugar fermentation stimulation protein C-terminal" evidence="2">
    <location>
        <begin position="83"/>
        <end position="224"/>
    </location>
</feature>
<evidence type="ECO:0000259" key="2">
    <source>
        <dbReference type="Pfam" id="PF03749"/>
    </source>
</evidence>
<dbReference type="HAMAP" id="MF_00095">
    <property type="entry name" value="SfsA"/>
    <property type="match status" value="1"/>
</dbReference>
<dbReference type="PANTHER" id="PTHR30545">
    <property type="entry name" value="SUGAR FERMENTATION STIMULATION PROTEIN A"/>
    <property type="match status" value="1"/>
</dbReference>
<dbReference type="InterPro" id="IPR041465">
    <property type="entry name" value="SfsA_N"/>
</dbReference>
<evidence type="ECO:0000313" key="4">
    <source>
        <dbReference type="EMBL" id="RUO31027.1"/>
    </source>
</evidence>
<comment type="caution">
    <text evidence="4">The sequence shown here is derived from an EMBL/GenBank/DDBJ whole genome shotgun (WGS) entry which is preliminary data.</text>
</comment>
<gene>
    <name evidence="1" type="primary">sfsA</name>
    <name evidence="4" type="ORF">CWE14_11005</name>
</gene>
<evidence type="ECO:0000256" key="1">
    <source>
        <dbReference type="HAMAP-Rule" id="MF_00095"/>
    </source>
</evidence>
<keyword evidence="5" id="KW-1185">Reference proteome</keyword>
<evidence type="ECO:0000313" key="5">
    <source>
        <dbReference type="Proteomes" id="UP000287823"/>
    </source>
</evidence>
<proteinExistence type="inferred from homology"/>
<dbReference type="Gene3D" id="3.40.1350.60">
    <property type="match status" value="1"/>
</dbReference>
<dbReference type="FunFam" id="3.40.1350.60:FF:000001">
    <property type="entry name" value="Sugar fermentation stimulation protein A"/>
    <property type="match status" value="1"/>
</dbReference>
<dbReference type="Gene3D" id="2.40.50.580">
    <property type="match status" value="1"/>
</dbReference>